<comment type="caution">
    <text evidence="2">The sequence shown here is derived from an EMBL/GenBank/DDBJ whole genome shotgun (WGS) entry which is preliminary data.</text>
</comment>
<accession>A0A139IQH9</accession>
<proteinExistence type="predicted"/>
<keyword evidence="3" id="KW-1185">Reference proteome</keyword>
<reference evidence="2 3" key="1">
    <citation type="submission" date="2015-07" db="EMBL/GenBank/DDBJ databases">
        <title>Comparative genomics of the Sigatoka disease complex on banana suggests a link between parallel evolutionary changes in Pseudocercospora fijiensis and Pseudocercospora eumusae and increased virulence on the banana host.</title>
        <authorList>
            <person name="Chang T.-C."/>
            <person name="Salvucci A."/>
            <person name="Crous P.W."/>
            <person name="Stergiopoulos I."/>
        </authorList>
    </citation>
    <scope>NUCLEOTIDE SEQUENCE [LARGE SCALE GENOMIC DNA]</scope>
    <source>
        <strain evidence="2 3">CBS 116634</strain>
    </source>
</reference>
<name>A0A139IQH9_9PEZI</name>
<evidence type="ECO:0000313" key="3">
    <source>
        <dbReference type="Proteomes" id="UP000073492"/>
    </source>
</evidence>
<feature type="compositionally biased region" description="Basic and acidic residues" evidence="1">
    <location>
        <begin position="89"/>
        <end position="103"/>
    </location>
</feature>
<dbReference type="EMBL" id="LFZO01000027">
    <property type="protein sequence ID" value="KXT16989.1"/>
    <property type="molecule type" value="Genomic_DNA"/>
</dbReference>
<evidence type="ECO:0000313" key="2">
    <source>
        <dbReference type="EMBL" id="KXT16989.1"/>
    </source>
</evidence>
<gene>
    <name evidence="2" type="ORF">AC579_7440</name>
</gene>
<dbReference type="AlphaFoldDB" id="A0A139IQH9"/>
<evidence type="ECO:0000256" key="1">
    <source>
        <dbReference type="SAM" id="MobiDB-lite"/>
    </source>
</evidence>
<feature type="region of interest" description="Disordered" evidence="1">
    <location>
        <begin position="75"/>
        <end position="103"/>
    </location>
</feature>
<sequence>MTGPNPQSIQEYRQHRAQETARILQQVAGDPDPAIETLHDGAKQIAIEKKRGSLAPAPEDQVKHFEHVDPVAKMAAERQGDRGTPTKAPEVKGTADEDAATKS</sequence>
<dbReference type="OrthoDB" id="10304286at2759"/>
<organism evidence="2 3">
    <name type="scientific">Pseudocercospora musae</name>
    <dbReference type="NCBI Taxonomy" id="113226"/>
    <lineage>
        <taxon>Eukaryota</taxon>
        <taxon>Fungi</taxon>
        <taxon>Dikarya</taxon>
        <taxon>Ascomycota</taxon>
        <taxon>Pezizomycotina</taxon>
        <taxon>Dothideomycetes</taxon>
        <taxon>Dothideomycetidae</taxon>
        <taxon>Mycosphaerellales</taxon>
        <taxon>Mycosphaerellaceae</taxon>
        <taxon>Pseudocercospora</taxon>
    </lineage>
</organism>
<protein>
    <submittedName>
        <fullName evidence="2">Uncharacterized protein</fullName>
    </submittedName>
</protein>
<dbReference type="Proteomes" id="UP000073492">
    <property type="component" value="Unassembled WGS sequence"/>
</dbReference>